<protein>
    <submittedName>
        <fullName evidence="2 3">Uncharacterized protein LOC108568017</fullName>
    </submittedName>
</protein>
<dbReference type="RefSeq" id="XP_017784350.1">
    <property type="nucleotide sequence ID" value="XM_017928861.1"/>
</dbReference>
<name>A0ABM1NBZ9_NICVS</name>
<proteinExistence type="predicted"/>
<dbReference type="GeneID" id="108568017"/>
<evidence type="ECO:0000313" key="4">
    <source>
        <dbReference type="RefSeq" id="XP_017784350.1"/>
    </source>
</evidence>
<accession>A0ABM1NBZ9</accession>
<evidence type="ECO:0000313" key="1">
    <source>
        <dbReference type="Proteomes" id="UP000695000"/>
    </source>
</evidence>
<keyword evidence="1" id="KW-1185">Reference proteome</keyword>
<evidence type="ECO:0000313" key="3">
    <source>
        <dbReference type="RefSeq" id="XP_017784349.1"/>
    </source>
</evidence>
<evidence type="ECO:0000313" key="2">
    <source>
        <dbReference type="RefSeq" id="XP_017784348.1"/>
    </source>
</evidence>
<dbReference type="RefSeq" id="XP_017784348.1">
    <property type="nucleotide sequence ID" value="XM_017928859.1"/>
</dbReference>
<sequence>MNDQSMFVFELGELRKNVNDLCECPLKLDDSQTKDMVRECVNIIKHVEMQKCKDLKWTAKMFKNIASHLEQFKNFSCSNPIVSENIKHRMDSCIGMDYLLPSLKIDVDSLENFLRSTSKEVLHLHAGIRHETVSWKKRECLEDLNKLYKIVHTKYCKVNCGLHEVLKYVKELLLEQAKAISQLDMVMDYMDNVKSYIVLDGSYLKDFRESVENPNPRIEMILLRSLEMTNCDDRREFCFEELHEVWMEYADLEESLNDLKEVICNLQESHDLLQTVGESIANFSLLCSYDLQLHSIESQISMNSMTL</sequence>
<organism evidence="1 3">
    <name type="scientific">Nicrophorus vespilloides</name>
    <name type="common">Boreal carrion beetle</name>
    <dbReference type="NCBI Taxonomy" id="110193"/>
    <lineage>
        <taxon>Eukaryota</taxon>
        <taxon>Metazoa</taxon>
        <taxon>Ecdysozoa</taxon>
        <taxon>Arthropoda</taxon>
        <taxon>Hexapoda</taxon>
        <taxon>Insecta</taxon>
        <taxon>Pterygota</taxon>
        <taxon>Neoptera</taxon>
        <taxon>Endopterygota</taxon>
        <taxon>Coleoptera</taxon>
        <taxon>Polyphaga</taxon>
        <taxon>Staphyliniformia</taxon>
        <taxon>Silphidae</taxon>
        <taxon>Nicrophorinae</taxon>
        <taxon>Nicrophorus</taxon>
    </lineage>
</organism>
<dbReference type="RefSeq" id="XP_017784349.1">
    <property type="nucleotide sequence ID" value="XM_017928860.1"/>
</dbReference>
<reference evidence="2 3" key="1">
    <citation type="submission" date="2025-05" db="UniProtKB">
        <authorList>
            <consortium name="RefSeq"/>
        </authorList>
    </citation>
    <scope>IDENTIFICATION</scope>
    <source>
        <tissue evidence="2 3">Whole Larva</tissue>
    </source>
</reference>
<gene>
    <name evidence="2 3 4" type="primary">LOC108568017</name>
</gene>
<dbReference type="Proteomes" id="UP000695000">
    <property type="component" value="Unplaced"/>
</dbReference>